<keyword evidence="3" id="KW-1185">Reference proteome</keyword>
<name>A0ABW6S4J7_9NOCA</name>
<feature type="signal peptide" evidence="1">
    <location>
        <begin position="1"/>
        <end position="25"/>
    </location>
</feature>
<accession>A0ABW6S4J7</accession>
<feature type="chain" id="PRO_5046323517" evidence="1">
    <location>
        <begin position="26"/>
        <end position="69"/>
    </location>
</feature>
<dbReference type="RefSeq" id="WP_040825015.1">
    <property type="nucleotide sequence ID" value="NZ_JBIAQY010000009.1"/>
</dbReference>
<dbReference type="Proteomes" id="UP001601992">
    <property type="component" value="Unassembled WGS sequence"/>
</dbReference>
<evidence type="ECO:0000256" key="1">
    <source>
        <dbReference type="SAM" id="SignalP"/>
    </source>
</evidence>
<gene>
    <name evidence="2" type="ORF">ACFYXQ_25940</name>
</gene>
<organism evidence="2 3">
    <name type="scientific">Nocardia jiangxiensis</name>
    <dbReference type="NCBI Taxonomy" id="282685"/>
    <lineage>
        <taxon>Bacteria</taxon>
        <taxon>Bacillati</taxon>
        <taxon>Actinomycetota</taxon>
        <taxon>Actinomycetes</taxon>
        <taxon>Mycobacteriales</taxon>
        <taxon>Nocardiaceae</taxon>
        <taxon>Nocardia</taxon>
    </lineage>
</organism>
<comment type="caution">
    <text evidence="2">The sequence shown here is derived from an EMBL/GenBank/DDBJ whole genome shotgun (WGS) entry which is preliminary data.</text>
</comment>
<reference evidence="2 3" key="1">
    <citation type="submission" date="2024-10" db="EMBL/GenBank/DDBJ databases">
        <title>The Natural Products Discovery Center: Release of the First 8490 Sequenced Strains for Exploring Actinobacteria Biosynthetic Diversity.</title>
        <authorList>
            <person name="Kalkreuter E."/>
            <person name="Kautsar S.A."/>
            <person name="Yang D."/>
            <person name="Bader C.D."/>
            <person name="Teijaro C.N."/>
            <person name="Fluegel L."/>
            <person name="Davis C.M."/>
            <person name="Simpson J.R."/>
            <person name="Lauterbach L."/>
            <person name="Steele A.D."/>
            <person name="Gui C."/>
            <person name="Meng S."/>
            <person name="Li G."/>
            <person name="Viehrig K."/>
            <person name="Ye F."/>
            <person name="Su P."/>
            <person name="Kiefer A.F."/>
            <person name="Nichols A."/>
            <person name="Cepeda A.J."/>
            <person name="Yan W."/>
            <person name="Fan B."/>
            <person name="Jiang Y."/>
            <person name="Adhikari A."/>
            <person name="Zheng C.-J."/>
            <person name="Schuster L."/>
            <person name="Cowan T.M."/>
            <person name="Smanski M.J."/>
            <person name="Chevrette M.G."/>
            <person name="De Carvalho L.P.S."/>
            <person name="Shen B."/>
        </authorList>
    </citation>
    <scope>NUCLEOTIDE SEQUENCE [LARGE SCALE GENOMIC DNA]</scope>
    <source>
        <strain evidence="2 3">NPDC002593</strain>
    </source>
</reference>
<sequence>MRKFVPVIGLAFCCAVGIAAPAANADAWTDGQVKWANCKDAGHSDAYCNALLNGKPSPAPAPASSGSTG</sequence>
<keyword evidence="1" id="KW-0732">Signal</keyword>
<evidence type="ECO:0000313" key="3">
    <source>
        <dbReference type="Proteomes" id="UP001601992"/>
    </source>
</evidence>
<evidence type="ECO:0000313" key="2">
    <source>
        <dbReference type="EMBL" id="MFF3571226.1"/>
    </source>
</evidence>
<protein>
    <submittedName>
        <fullName evidence="2">Uncharacterized protein</fullName>
    </submittedName>
</protein>
<dbReference type="EMBL" id="JBIAQY010000009">
    <property type="protein sequence ID" value="MFF3571226.1"/>
    <property type="molecule type" value="Genomic_DNA"/>
</dbReference>
<proteinExistence type="predicted"/>